<keyword evidence="4" id="KW-0732">Signal</keyword>
<dbReference type="InterPro" id="IPR013106">
    <property type="entry name" value="Ig_V-set"/>
</dbReference>
<keyword evidence="5" id="KW-0677">Repeat</keyword>
<sequence length="525" mass="58679">LAAIVTAKHGESDDDPSKLSLQSLEEKETVLPCRYDQSGVIIVEVTWYKIKSDGTKELIITSHRTDGQTAFGKWDGRVRFKSSQPTVDWTLVIISTKVSDEGDYMCLISTFPTGNFEKEMSLIVWTTPITDLVLHDVKEGDPYKQVASCRSVARPPPRLSWDTELNGRSVNRTSESGQISINYYLHPVRGMNGKKLDCLVWHPAFSEPRRLKSALVVHCKYSITEHSACLVNLMHTVRIYICMYKQTLSIPAVSAVTEHREEIHENKMMYIVGGAAGGLLIVMLILVIVLTCHHKQKNKKLKRELTKKREEISNLSRQASFRRVNSVSTDAREQIEESLPLRVESTLRNSLSSLGQARCRDSRSTISGVRVGGGSAYDSLGRPSIYNNSRRGRDRAMVRDDETQLRIEQFETRLLPPLIQGNYPTIRSTEVIRKMNGSAIIPANGGSHTGSTIKSYQPPPTSSTYPQGTYDEDEIDEGLGGPINQEHPDDQDSVASSSNFSKNRMSPPALSHNPHTSYVHKAQIV</sequence>
<reference evidence="14" key="1">
    <citation type="submission" date="2025-08" db="UniProtKB">
        <authorList>
            <consortium name="Ensembl"/>
        </authorList>
    </citation>
    <scope>IDENTIFICATION</scope>
</reference>
<evidence type="ECO:0000256" key="11">
    <source>
        <dbReference type="SAM" id="MobiDB-lite"/>
    </source>
</evidence>
<dbReference type="GeneTree" id="ENSGT00940000157535"/>
<dbReference type="Gene3D" id="2.60.40.10">
    <property type="entry name" value="Immunoglobulins"/>
    <property type="match status" value="2"/>
</dbReference>
<dbReference type="AlphaFoldDB" id="A0A3Q2FNG0"/>
<keyword evidence="7 12" id="KW-1133">Transmembrane helix</keyword>
<dbReference type="InterPro" id="IPR013783">
    <property type="entry name" value="Ig-like_fold"/>
</dbReference>
<evidence type="ECO:0000256" key="10">
    <source>
        <dbReference type="ARBA" id="ARBA00023180"/>
    </source>
</evidence>
<feature type="region of interest" description="Disordered" evidence="11">
    <location>
        <begin position="442"/>
        <end position="525"/>
    </location>
</feature>
<organism evidence="14 15">
    <name type="scientific">Cyprinodon variegatus</name>
    <name type="common">Sheepshead minnow</name>
    <dbReference type="NCBI Taxonomy" id="28743"/>
    <lineage>
        <taxon>Eukaryota</taxon>
        <taxon>Metazoa</taxon>
        <taxon>Chordata</taxon>
        <taxon>Craniata</taxon>
        <taxon>Vertebrata</taxon>
        <taxon>Euteleostomi</taxon>
        <taxon>Actinopterygii</taxon>
        <taxon>Neopterygii</taxon>
        <taxon>Teleostei</taxon>
        <taxon>Neoteleostei</taxon>
        <taxon>Acanthomorphata</taxon>
        <taxon>Ovalentaria</taxon>
        <taxon>Atherinomorphae</taxon>
        <taxon>Cyprinodontiformes</taxon>
        <taxon>Cyprinodontidae</taxon>
        <taxon>Cyprinodon</taxon>
    </lineage>
</organism>
<dbReference type="InterPro" id="IPR051427">
    <property type="entry name" value="Nectin/Nectin-like"/>
</dbReference>
<evidence type="ECO:0000256" key="9">
    <source>
        <dbReference type="ARBA" id="ARBA00023157"/>
    </source>
</evidence>
<dbReference type="PROSITE" id="PS50835">
    <property type="entry name" value="IG_LIKE"/>
    <property type="match status" value="1"/>
</dbReference>
<dbReference type="GO" id="GO:0016020">
    <property type="term" value="C:membrane"/>
    <property type="evidence" value="ECO:0007669"/>
    <property type="project" value="UniProtKB-SubCell"/>
</dbReference>
<feature type="compositionally biased region" description="Polar residues" evidence="11">
    <location>
        <begin position="493"/>
        <end position="504"/>
    </location>
</feature>
<dbReference type="InterPro" id="IPR003599">
    <property type="entry name" value="Ig_sub"/>
</dbReference>
<proteinExistence type="inferred from homology"/>
<evidence type="ECO:0000256" key="5">
    <source>
        <dbReference type="ARBA" id="ARBA00022737"/>
    </source>
</evidence>
<dbReference type="OMA" id="FTWIRKD"/>
<evidence type="ECO:0000256" key="2">
    <source>
        <dbReference type="ARBA" id="ARBA00007810"/>
    </source>
</evidence>
<evidence type="ECO:0000256" key="8">
    <source>
        <dbReference type="ARBA" id="ARBA00023136"/>
    </source>
</evidence>
<dbReference type="GO" id="GO:0007157">
    <property type="term" value="P:heterophilic cell-cell adhesion via plasma membrane cell adhesion molecules"/>
    <property type="evidence" value="ECO:0007669"/>
    <property type="project" value="TreeGrafter"/>
</dbReference>
<evidence type="ECO:0000256" key="4">
    <source>
        <dbReference type="ARBA" id="ARBA00022729"/>
    </source>
</evidence>
<keyword evidence="6" id="KW-0130">Cell adhesion</keyword>
<dbReference type="InterPro" id="IPR013162">
    <property type="entry name" value="CD80_C2-set"/>
</dbReference>
<dbReference type="GO" id="GO:0005912">
    <property type="term" value="C:adherens junction"/>
    <property type="evidence" value="ECO:0007669"/>
    <property type="project" value="TreeGrafter"/>
</dbReference>
<keyword evidence="3 12" id="KW-0812">Transmembrane</keyword>
<evidence type="ECO:0000256" key="7">
    <source>
        <dbReference type="ARBA" id="ARBA00022989"/>
    </source>
</evidence>
<dbReference type="InterPro" id="IPR036179">
    <property type="entry name" value="Ig-like_dom_sf"/>
</dbReference>
<evidence type="ECO:0000256" key="3">
    <source>
        <dbReference type="ARBA" id="ARBA00022692"/>
    </source>
</evidence>
<dbReference type="Ensembl" id="ENSCVAT00000004238.1">
    <property type="protein sequence ID" value="ENSCVAP00000006880.1"/>
    <property type="gene ID" value="ENSCVAG00000008497.1"/>
</dbReference>
<keyword evidence="10" id="KW-0325">Glycoprotein</keyword>
<evidence type="ECO:0000313" key="14">
    <source>
        <dbReference type="Ensembl" id="ENSCVAP00000006880.1"/>
    </source>
</evidence>
<keyword evidence="8 12" id="KW-0472">Membrane</keyword>
<reference evidence="14" key="2">
    <citation type="submission" date="2025-09" db="UniProtKB">
        <authorList>
            <consortium name="Ensembl"/>
        </authorList>
    </citation>
    <scope>IDENTIFICATION</scope>
</reference>
<dbReference type="PANTHER" id="PTHR23277">
    <property type="entry name" value="NECTIN-RELATED"/>
    <property type="match status" value="1"/>
</dbReference>
<dbReference type="Pfam" id="PF08205">
    <property type="entry name" value="C2-set_2"/>
    <property type="match status" value="1"/>
</dbReference>
<comment type="subcellular location">
    <subcellularLocation>
        <location evidence="1">Membrane</location>
        <topology evidence="1">Single-pass membrane protein</topology>
    </subcellularLocation>
</comment>
<dbReference type="Pfam" id="PF07686">
    <property type="entry name" value="V-set"/>
    <property type="match status" value="1"/>
</dbReference>
<name>A0A3Q2FNG0_CYPVA</name>
<protein>
    <recommendedName>
        <fullName evidence="13">Ig-like domain-containing protein</fullName>
    </recommendedName>
</protein>
<comment type="similarity">
    <text evidence="2">Belongs to the nectin family.</text>
</comment>
<evidence type="ECO:0000313" key="15">
    <source>
        <dbReference type="Proteomes" id="UP000265020"/>
    </source>
</evidence>
<evidence type="ECO:0000256" key="1">
    <source>
        <dbReference type="ARBA" id="ARBA00004167"/>
    </source>
</evidence>
<evidence type="ECO:0000256" key="12">
    <source>
        <dbReference type="SAM" id="Phobius"/>
    </source>
</evidence>
<dbReference type="SUPFAM" id="SSF48726">
    <property type="entry name" value="Immunoglobulin"/>
    <property type="match status" value="1"/>
</dbReference>
<dbReference type="PANTHER" id="PTHR23277:SF11">
    <property type="entry name" value="NECTIN-4"/>
    <property type="match status" value="1"/>
</dbReference>
<dbReference type="InterPro" id="IPR007110">
    <property type="entry name" value="Ig-like_dom"/>
</dbReference>
<evidence type="ECO:0000256" key="6">
    <source>
        <dbReference type="ARBA" id="ARBA00022889"/>
    </source>
</evidence>
<dbReference type="Proteomes" id="UP000265020">
    <property type="component" value="Unassembled WGS sequence"/>
</dbReference>
<feature type="domain" description="Ig-like" evidence="13">
    <location>
        <begin position="16"/>
        <end position="123"/>
    </location>
</feature>
<keyword evidence="9" id="KW-1015">Disulfide bond</keyword>
<evidence type="ECO:0000259" key="13">
    <source>
        <dbReference type="PROSITE" id="PS50835"/>
    </source>
</evidence>
<keyword evidence="15" id="KW-1185">Reference proteome</keyword>
<dbReference type="GO" id="GO:0007156">
    <property type="term" value="P:homophilic cell adhesion via plasma membrane adhesion molecules"/>
    <property type="evidence" value="ECO:0007669"/>
    <property type="project" value="TreeGrafter"/>
</dbReference>
<accession>A0A3Q2FNG0</accession>
<feature type="transmembrane region" description="Helical" evidence="12">
    <location>
        <begin position="268"/>
        <end position="292"/>
    </location>
</feature>
<dbReference type="SMART" id="SM00409">
    <property type="entry name" value="IG"/>
    <property type="match status" value="1"/>
</dbReference>